<evidence type="ECO:0000313" key="1">
    <source>
        <dbReference type="EMBL" id="KAH7924330.1"/>
    </source>
</evidence>
<accession>A0ACB8BET7</accession>
<name>A0ACB8BET7_9AGAM</name>
<reference evidence="1" key="1">
    <citation type="journal article" date="2021" name="New Phytol.">
        <title>Evolutionary innovations through gain and loss of genes in the ectomycorrhizal Boletales.</title>
        <authorList>
            <person name="Wu G."/>
            <person name="Miyauchi S."/>
            <person name="Morin E."/>
            <person name="Kuo A."/>
            <person name="Drula E."/>
            <person name="Varga T."/>
            <person name="Kohler A."/>
            <person name="Feng B."/>
            <person name="Cao Y."/>
            <person name="Lipzen A."/>
            <person name="Daum C."/>
            <person name="Hundley H."/>
            <person name="Pangilinan J."/>
            <person name="Johnson J."/>
            <person name="Barry K."/>
            <person name="LaButti K."/>
            <person name="Ng V."/>
            <person name="Ahrendt S."/>
            <person name="Min B."/>
            <person name="Choi I.G."/>
            <person name="Park H."/>
            <person name="Plett J.M."/>
            <person name="Magnuson J."/>
            <person name="Spatafora J.W."/>
            <person name="Nagy L.G."/>
            <person name="Henrissat B."/>
            <person name="Grigoriev I.V."/>
            <person name="Yang Z.L."/>
            <person name="Xu J."/>
            <person name="Martin F.M."/>
        </authorList>
    </citation>
    <scope>NUCLEOTIDE SEQUENCE</scope>
    <source>
        <strain evidence="1">KUC20120723A-06</strain>
    </source>
</reference>
<dbReference type="Proteomes" id="UP000790709">
    <property type="component" value="Unassembled WGS sequence"/>
</dbReference>
<evidence type="ECO:0000313" key="2">
    <source>
        <dbReference type="Proteomes" id="UP000790709"/>
    </source>
</evidence>
<organism evidence="1 2">
    <name type="scientific">Leucogyrophana mollusca</name>
    <dbReference type="NCBI Taxonomy" id="85980"/>
    <lineage>
        <taxon>Eukaryota</taxon>
        <taxon>Fungi</taxon>
        <taxon>Dikarya</taxon>
        <taxon>Basidiomycota</taxon>
        <taxon>Agaricomycotina</taxon>
        <taxon>Agaricomycetes</taxon>
        <taxon>Agaricomycetidae</taxon>
        <taxon>Boletales</taxon>
        <taxon>Boletales incertae sedis</taxon>
        <taxon>Leucogyrophana</taxon>
    </lineage>
</organism>
<sequence length="343" mass="37800">MGPYSPQEPAPEIALERATFIGDTLSVLAYGASLVLFLQCMYAFYNRGDMARERRWLFMLYISLMFSFGTAYIGINSTLWRNMFVDDRNYPGGPMGYSLGIYNQPPSVAANAFFVLANWFADGLLLYRCLVVYSERHWVVLFPGMMYLGSISMGIALQYATSRPSADAWTKGSVDFGLAYFSLSCSLNIILTILISGRILAHRRYMHSALGESHADTYVSIAALLIESSMLYAVFSLLFIAPYAASSNLSNIFLPVLSQIQIIAPLLIMLRVAGRHAWTSTTANMQNSSLSFATPGESRNRSDGDESSAIRVRMTHHSDSVSVLRSQAKKGASARSVPSLVSA</sequence>
<keyword evidence="2" id="KW-1185">Reference proteome</keyword>
<dbReference type="EMBL" id="MU266427">
    <property type="protein sequence ID" value="KAH7924330.1"/>
    <property type="molecule type" value="Genomic_DNA"/>
</dbReference>
<protein>
    <submittedName>
        <fullName evidence="1">Uncharacterized protein</fullName>
    </submittedName>
</protein>
<proteinExistence type="predicted"/>
<comment type="caution">
    <text evidence="1">The sequence shown here is derived from an EMBL/GenBank/DDBJ whole genome shotgun (WGS) entry which is preliminary data.</text>
</comment>
<gene>
    <name evidence="1" type="ORF">BV22DRAFT_1129896</name>
</gene>